<evidence type="ECO:0000259" key="2">
    <source>
        <dbReference type="Pfam" id="PF13581"/>
    </source>
</evidence>
<keyword evidence="3" id="KW-0067">ATP-binding</keyword>
<reference evidence="3 4" key="1">
    <citation type="submission" date="2024-09" db="EMBL/GenBank/DDBJ databases">
        <title>The Natural Products Discovery Center: Release of the First 8490 Sequenced Strains for Exploring Actinobacteria Biosynthetic Diversity.</title>
        <authorList>
            <person name="Kalkreuter E."/>
            <person name="Kautsar S.A."/>
            <person name="Yang D."/>
            <person name="Bader C.D."/>
            <person name="Teijaro C.N."/>
            <person name="Fluegel L."/>
            <person name="Davis C.M."/>
            <person name="Simpson J.R."/>
            <person name="Lauterbach L."/>
            <person name="Steele A.D."/>
            <person name="Gui C."/>
            <person name="Meng S."/>
            <person name="Li G."/>
            <person name="Viehrig K."/>
            <person name="Ye F."/>
            <person name="Su P."/>
            <person name="Kiefer A.F."/>
            <person name="Nichols A."/>
            <person name="Cepeda A.J."/>
            <person name="Yan W."/>
            <person name="Fan B."/>
            <person name="Jiang Y."/>
            <person name="Adhikari A."/>
            <person name="Zheng C.-J."/>
            <person name="Schuster L."/>
            <person name="Cowan T.M."/>
            <person name="Smanski M.J."/>
            <person name="Chevrette M.G."/>
            <person name="De Carvalho L.P.S."/>
            <person name="Shen B."/>
        </authorList>
    </citation>
    <scope>NUCLEOTIDE SEQUENCE [LARGE SCALE GENOMIC DNA]</scope>
    <source>
        <strain evidence="3 4">NPDC059500</strain>
    </source>
</reference>
<feature type="domain" description="Histidine kinase/HSP90-like ATPase" evidence="2">
    <location>
        <begin position="11"/>
        <end position="89"/>
    </location>
</feature>
<organism evidence="3 4">
    <name type="scientific">Streptomyces anandii</name>
    <dbReference type="NCBI Taxonomy" id="285454"/>
    <lineage>
        <taxon>Bacteria</taxon>
        <taxon>Bacillati</taxon>
        <taxon>Actinomycetota</taxon>
        <taxon>Actinomycetes</taxon>
        <taxon>Kitasatosporales</taxon>
        <taxon>Streptomycetaceae</taxon>
        <taxon>Streptomyces</taxon>
    </lineage>
</organism>
<keyword evidence="3" id="KW-0547">Nucleotide-binding</keyword>
<dbReference type="PANTHER" id="PTHR35526:SF3">
    <property type="entry name" value="ANTI-SIGMA-F FACTOR RSBW"/>
    <property type="match status" value="1"/>
</dbReference>
<dbReference type="Proteomes" id="UP001599756">
    <property type="component" value="Unassembled WGS sequence"/>
</dbReference>
<accession>A0ABW6GZ39</accession>
<dbReference type="SUPFAM" id="SSF55874">
    <property type="entry name" value="ATPase domain of HSP90 chaperone/DNA topoisomerase II/histidine kinase"/>
    <property type="match status" value="1"/>
</dbReference>
<keyword evidence="1" id="KW-0723">Serine/threonine-protein kinase</keyword>
<keyword evidence="4" id="KW-1185">Reference proteome</keyword>
<dbReference type="RefSeq" id="WP_381826597.1">
    <property type="nucleotide sequence ID" value="NZ_JBHYTS010000003.1"/>
</dbReference>
<dbReference type="Pfam" id="PF13581">
    <property type="entry name" value="HATPase_c_2"/>
    <property type="match status" value="1"/>
</dbReference>
<proteinExistence type="predicted"/>
<protein>
    <submittedName>
        <fullName evidence="3">ATP-binding protein</fullName>
    </submittedName>
</protein>
<sequence>MRCLTATRLGHWGLEAMTDDIVLIVSELLTNAILHSGTTEIGLVVSVRDGCLTITVRDGMAGHTRPRPCDSEVESGRGLFLVESLARERGGAWGTSDAGATTWCRLALPTGQHP</sequence>
<name>A0ABW6GZ39_9ACTN</name>
<dbReference type="Gene3D" id="3.30.565.10">
    <property type="entry name" value="Histidine kinase-like ATPase, C-terminal domain"/>
    <property type="match status" value="1"/>
</dbReference>
<evidence type="ECO:0000313" key="4">
    <source>
        <dbReference type="Proteomes" id="UP001599756"/>
    </source>
</evidence>
<dbReference type="EMBL" id="JBHYTS010000003">
    <property type="protein sequence ID" value="MFE1749587.1"/>
    <property type="molecule type" value="Genomic_DNA"/>
</dbReference>
<dbReference type="InterPro" id="IPR003594">
    <property type="entry name" value="HATPase_dom"/>
</dbReference>
<dbReference type="InterPro" id="IPR036890">
    <property type="entry name" value="HATPase_C_sf"/>
</dbReference>
<evidence type="ECO:0000256" key="1">
    <source>
        <dbReference type="ARBA" id="ARBA00022527"/>
    </source>
</evidence>
<keyword evidence="1" id="KW-0808">Transferase</keyword>
<dbReference type="InterPro" id="IPR050267">
    <property type="entry name" value="Anti-sigma-factor_SerPK"/>
</dbReference>
<comment type="caution">
    <text evidence="3">The sequence shown here is derived from an EMBL/GenBank/DDBJ whole genome shotgun (WGS) entry which is preliminary data.</text>
</comment>
<evidence type="ECO:0000313" key="3">
    <source>
        <dbReference type="EMBL" id="MFE1749587.1"/>
    </source>
</evidence>
<dbReference type="GO" id="GO:0005524">
    <property type="term" value="F:ATP binding"/>
    <property type="evidence" value="ECO:0007669"/>
    <property type="project" value="UniProtKB-KW"/>
</dbReference>
<dbReference type="PANTHER" id="PTHR35526">
    <property type="entry name" value="ANTI-SIGMA-F FACTOR RSBW-RELATED"/>
    <property type="match status" value="1"/>
</dbReference>
<dbReference type="CDD" id="cd16936">
    <property type="entry name" value="HATPase_RsbW-like"/>
    <property type="match status" value="1"/>
</dbReference>
<gene>
    <name evidence="3" type="ORF">ACFW88_03355</name>
</gene>
<keyword evidence="1" id="KW-0418">Kinase</keyword>